<evidence type="ECO:0000313" key="4">
    <source>
        <dbReference type="EMBL" id="MBM3330355.1"/>
    </source>
</evidence>
<dbReference type="SUPFAM" id="SSF88713">
    <property type="entry name" value="Glycoside hydrolase/deacetylase"/>
    <property type="match status" value="1"/>
</dbReference>
<sequence>MLHLLLILLPAQLTRPAPAVPPGLDTIDLSDRTVVLSVDDGYHSVYENVYPLLKRYRMTMTLALIVGCIGEGKPSYSPSDRFLNEQEVREMMDSSGIEIASHTLTHPWLSQLETEHAWHEIADSKVQLESLFGTEVITFVYPYGDMNGRIRNLVRRAGYKLARKVGPGTPNLWVEPYRIPEVELRIETRLPEIIGHVRRNRTTVILLHRIVPTPRVFTEWSVDDFGALLEWMHRRQVRVITLAGLYREWWREKLNRALVEAVGRSDPTRLFEDVDVDATRTPHSR</sequence>
<dbReference type="CDD" id="cd10918">
    <property type="entry name" value="CE4_NodB_like_5s_6s"/>
    <property type="match status" value="1"/>
</dbReference>
<keyword evidence="2" id="KW-0732">Signal</keyword>
<dbReference type="GO" id="GO:0016810">
    <property type="term" value="F:hydrolase activity, acting on carbon-nitrogen (but not peptide) bonds"/>
    <property type="evidence" value="ECO:0007669"/>
    <property type="project" value="InterPro"/>
</dbReference>
<evidence type="ECO:0000313" key="5">
    <source>
        <dbReference type="Proteomes" id="UP000779900"/>
    </source>
</evidence>
<feature type="domain" description="NodB homology" evidence="3">
    <location>
        <begin position="32"/>
        <end position="240"/>
    </location>
</feature>
<dbReference type="Gene3D" id="3.20.20.370">
    <property type="entry name" value="Glycoside hydrolase/deacetylase"/>
    <property type="match status" value="1"/>
</dbReference>
<comment type="subcellular location">
    <subcellularLocation>
        <location evidence="1">Secreted</location>
    </subcellularLocation>
</comment>
<dbReference type="AlphaFoldDB" id="A0A937XFY1"/>
<accession>A0A937XFY1</accession>
<dbReference type="PANTHER" id="PTHR34216:SF3">
    <property type="entry name" value="POLY-BETA-1,6-N-ACETYL-D-GLUCOSAMINE N-DEACETYLASE"/>
    <property type="match status" value="1"/>
</dbReference>
<dbReference type="GO" id="GO:0005576">
    <property type="term" value="C:extracellular region"/>
    <property type="evidence" value="ECO:0007669"/>
    <property type="project" value="UniProtKB-SubCell"/>
</dbReference>
<dbReference type="EMBL" id="VGIR01000002">
    <property type="protein sequence ID" value="MBM3330355.1"/>
    <property type="molecule type" value="Genomic_DNA"/>
</dbReference>
<dbReference type="GO" id="GO:0005975">
    <property type="term" value="P:carbohydrate metabolic process"/>
    <property type="evidence" value="ECO:0007669"/>
    <property type="project" value="InterPro"/>
</dbReference>
<dbReference type="InterPro" id="IPR051398">
    <property type="entry name" value="Polysacch_Deacetylase"/>
</dbReference>
<reference evidence="4" key="1">
    <citation type="submission" date="2019-03" db="EMBL/GenBank/DDBJ databases">
        <title>Lake Tanganyika Metagenome-Assembled Genomes (MAGs).</title>
        <authorList>
            <person name="Tran P."/>
        </authorList>
    </citation>
    <scope>NUCLEOTIDE SEQUENCE</scope>
    <source>
        <strain evidence="4">K_DeepCast_150m_m2_040</strain>
    </source>
</reference>
<dbReference type="InterPro" id="IPR002509">
    <property type="entry name" value="NODB_dom"/>
</dbReference>
<dbReference type="Pfam" id="PF01522">
    <property type="entry name" value="Polysacc_deac_1"/>
    <property type="match status" value="1"/>
</dbReference>
<evidence type="ECO:0000256" key="1">
    <source>
        <dbReference type="ARBA" id="ARBA00004613"/>
    </source>
</evidence>
<dbReference type="PANTHER" id="PTHR34216">
    <property type="match status" value="1"/>
</dbReference>
<gene>
    <name evidence="4" type="ORF">FJY68_00730</name>
</gene>
<dbReference type="InterPro" id="IPR011330">
    <property type="entry name" value="Glyco_hydro/deAcase_b/a-brl"/>
</dbReference>
<name>A0A937XFY1_UNCW3</name>
<dbReference type="Proteomes" id="UP000779900">
    <property type="component" value="Unassembled WGS sequence"/>
</dbReference>
<evidence type="ECO:0000259" key="3">
    <source>
        <dbReference type="PROSITE" id="PS51677"/>
    </source>
</evidence>
<evidence type="ECO:0000256" key="2">
    <source>
        <dbReference type="ARBA" id="ARBA00022729"/>
    </source>
</evidence>
<proteinExistence type="predicted"/>
<protein>
    <submittedName>
        <fullName evidence="4">Polysaccharide deacetylase family protein</fullName>
    </submittedName>
</protein>
<comment type="caution">
    <text evidence="4">The sequence shown here is derived from an EMBL/GenBank/DDBJ whole genome shotgun (WGS) entry which is preliminary data.</text>
</comment>
<dbReference type="PROSITE" id="PS51677">
    <property type="entry name" value="NODB"/>
    <property type="match status" value="1"/>
</dbReference>
<organism evidence="4 5">
    <name type="scientific">candidate division WOR-3 bacterium</name>
    <dbReference type="NCBI Taxonomy" id="2052148"/>
    <lineage>
        <taxon>Bacteria</taxon>
        <taxon>Bacteria division WOR-3</taxon>
    </lineage>
</organism>